<accession>A0ACA9NJT9</accession>
<dbReference type="EMBL" id="CAJVPT010022354">
    <property type="protein sequence ID" value="CAG8659657.1"/>
    <property type="molecule type" value="Genomic_DNA"/>
</dbReference>
<comment type="caution">
    <text evidence="1">The sequence shown here is derived from an EMBL/GenBank/DDBJ whole genome shotgun (WGS) entry which is preliminary data.</text>
</comment>
<gene>
    <name evidence="1" type="ORF">ACOLOM_LOCUS8543</name>
</gene>
<evidence type="ECO:0000313" key="2">
    <source>
        <dbReference type="Proteomes" id="UP000789525"/>
    </source>
</evidence>
<protein>
    <submittedName>
        <fullName evidence="1">12757_t:CDS:1</fullName>
    </submittedName>
</protein>
<name>A0ACA9NJT9_9GLOM</name>
<keyword evidence="2" id="KW-1185">Reference proteome</keyword>
<reference evidence="1" key="1">
    <citation type="submission" date="2021-06" db="EMBL/GenBank/DDBJ databases">
        <authorList>
            <person name="Kallberg Y."/>
            <person name="Tangrot J."/>
            <person name="Rosling A."/>
        </authorList>
    </citation>
    <scope>NUCLEOTIDE SEQUENCE</scope>
    <source>
        <strain evidence="1">CL356</strain>
    </source>
</reference>
<sequence length="426" mass="47275">MSKLRDDRSDSEDEQDSIGLRDGGYTSVHLGIPSDVVEEEADLQDPYVSRIGGTPSFLTYPHPSFDASKCKVCGERMELLLHANARRERKSFIIISLNSVLIKFPNRIRAWRGLNYDEKYARKLKRKQEKKQQQSASKESTSQASSGPLGGPSFGFGDEIMGFASLSTKPEASSKEKDKSKEESEEEDDISEEESEDGSEEEITTKMSKANLGPSPDWSKSSSYRPMYLDTESEYLPPPPKAATSSKAAANYSTGKSSGGGEDWGKEMWEESANIDDVFARFATRVEARAKQCVRYELNGVPLFYQADSVYKSLHSIPSGTSVPVTGAAFVVAGAEPKRTYNPSASPLLSKCPICTSKRRFECQLMPNLINSLKRPDGSVSDNQMEWGTCLIFTCEKNCCQEPTSAASGELRECWREEVVLVQWEE</sequence>
<evidence type="ECO:0000313" key="1">
    <source>
        <dbReference type="EMBL" id="CAG8659657.1"/>
    </source>
</evidence>
<organism evidence="1 2">
    <name type="scientific">Acaulospora colombiana</name>
    <dbReference type="NCBI Taxonomy" id="27376"/>
    <lineage>
        <taxon>Eukaryota</taxon>
        <taxon>Fungi</taxon>
        <taxon>Fungi incertae sedis</taxon>
        <taxon>Mucoromycota</taxon>
        <taxon>Glomeromycotina</taxon>
        <taxon>Glomeromycetes</taxon>
        <taxon>Diversisporales</taxon>
        <taxon>Acaulosporaceae</taxon>
        <taxon>Acaulospora</taxon>
    </lineage>
</organism>
<proteinExistence type="predicted"/>
<dbReference type="Proteomes" id="UP000789525">
    <property type="component" value="Unassembled WGS sequence"/>
</dbReference>